<gene>
    <name evidence="1" type="ORF">JFN90_18245</name>
</gene>
<dbReference type="RefSeq" id="WP_199396552.1">
    <property type="nucleotide sequence ID" value="NZ_JAEMHK010000016.1"/>
</dbReference>
<reference evidence="1 2" key="1">
    <citation type="submission" date="2020-12" db="EMBL/GenBank/DDBJ databases">
        <title>Geomonas sp. Red259, isolated from paddy soil.</title>
        <authorList>
            <person name="Xu Z."/>
            <person name="Zhang Z."/>
            <person name="Masuda Y."/>
            <person name="Itoh H."/>
            <person name="Senoo K."/>
        </authorList>
    </citation>
    <scope>NUCLEOTIDE SEQUENCE [LARGE SCALE GENOMIC DNA]</scope>
    <source>
        <strain evidence="1 2">Red259</strain>
    </source>
</reference>
<organism evidence="1 2">
    <name type="scientific">Geomonas propionica</name>
    <dbReference type="NCBI Taxonomy" id="2798582"/>
    <lineage>
        <taxon>Bacteria</taxon>
        <taxon>Pseudomonadati</taxon>
        <taxon>Thermodesulfobacteriota</taxon>
        <taxon>Desulfuromonadia</taxon>
        <taxon>Geobacterales</taxon>
        <taxon>Geobacteraceae</taxon>
        <taxon>Geomonas</taxon>
    </lineage>
</organism>
<sequence>MEKVSYDWRGDKIQYNFVLRAPADYDAGGDYTQLQIMREGKLVLEVNDNDGLAKLADALTAENKKLKKKNILKSKHLLMISSLKGKSKHPLL</sequence>
<proteinExistence type="predicted"/>
<dbReference type="EMBL" id="JAEMHK010000016">
    <property type="protein sequence ID" value="MBJ6802072.1"/>
    <property type="molecule type" value="Genomic_DNA"/>
</dbReference>
<comment type="caution">
    <text evidence="1">The sequence shown here is derived from an EMBL/GenBank/DDBJ whole genome shotgun (WGS) entry which is preliminary data.</text>
</comment>
<protein>
    <submittedName>
        <fullName evidence="1">Uncharacterized protein</fullName>
    </submittedName>
</protein>
<accession>A0ABS0YX80</accession>
<evidence type="ECO:0000313" key="2">
    <source>
        <dbReference type="Proteomes" id="UP000641025"/>
    </source>
</evidence>
<dbReference type="Proteomes" id="UP000641025">
    <property type="component" value="Unassembled WGS sequence"/>
</dbReference>
<keyword evidence="2" id="KW-1185">Reference proteome</keyword>
<evidence type="ECO:0000313" key="1">
    <source>
        <dbReference type="EMBL" id="MBJ6802072.1"/>
    </source>
</evidence>
<name>A0ABS0YX80_9BACT</name>